<name>A0ABX6YV58_9RHOB</name>
<organism evidence="1 2">
    <name type="scientific">Thioclava electrotropha</name>
    <dbReference type="NCBI Taxonomy" id="1549850"/>
    <lineage>
        <taxon>Bacteria</taxon>
        <taxon>Pseudomonadati</taxon>
        <taxon>Pseudomonadota</taxon>
        <taxon>Alphaproteobacteria</taxon>
        <taxon>Rhodobacterales</taxon>
        <taxon>Paracoccaceae</taxon>
        <taxon>Thioclava</taxon>
    </lineage>
</organism>
<evidence type="ECO:0000313" key="1">
    <source>
        <dbReference type="EMBL" id="QPZ91613.1"/>
    </source>
</evidence>
<reference evidence="1 2" key="1">
    <citation type="submission" date="2020-05" db="EMBL/GenBank/DDBJ databases">
        <title>Thioclava electrotropha strain Elox9 finished genome.</title>
        <authorList>
            <person name="Rowe A.R."/>
            <person name="Wilbanks E.G."/>
        </authorList>
    </citation>
    <scope>NUCLEOTIDE SEQUENCE [LARGE SCALE GENOMIC DNA]</scope>
    <source>
        <strain evidence="1 2">Elox9</strain>
    </source>
</reference>
<keyword evidence="2" id="KW-1185">Reference proteome</keyword>
<protein>
    <submittedName>
        <fullName evidence="1">Uncharacterized protein</fullName>
    </submittedName>
</protein>
<dbReference type="RefSeq" id="WP_165757069.1">
    <property type="nucleotide sequence ID" value="NZ_CP053562.1"/>
</dbReference>
<sequence>MEKEMDKVDNEASVLIDAGKRYLLARPCGGFNDCLVQLDAARRHAERFGRTLIIDTSRSGLKAGFETLFVTRPNFGCPVIMWSREVGVALDTLKSVRPAELTHRITSYQTTYDDETCLHRDTQTKALTSVDLERDHPETLIVQERAGGGIESLRFLRRVSLRSEVATEVAARLSTLGRDYDAIHIRHSDYRTDFEGFLQRISPIFAGRKLLVCTDSAEVKETAPRLLGKRVEVISIAEPPDTKGQPLHDTELADRHAANLDLLTEIIAMARARNFFFTQLDRTHPRWKFSGFAKLVVAIRAAPDTLDILFTNCDMPSFQNLHSRKKIIGEQNKGTDMIRRSLSLIQLQWWNRKAFRETRKIRRRVAKEFL</sequence>
<accession>A0ABX6YV58</accession>
<proteinExistence type="predicted"/>
<dbReference type="Proteomes" id="UP000192422">
    <property type="component" value="Chromosome"/>
</dbReference>
<dbReference type="EMBL" id="CP053562">
    <property type="protein sequence ID" value="QPZ91613.1"/>
    <property type="molecule type" value="Genomic_DNA"/>
</dbReference>
<gene>
    <name evidence="1" type="ORF">AKL02_012370</name>
</gene>
<evidence type="ECO:0000313" key="2">
    <source>
        <dbReference type="Proteomes" id="UP000192422"/>
    </source>
</evidence>